<dbReference type="PANTHER" id="PTHR12110:SF48">
    <property type="entry name" value="BLL3656 PROTEIN"/>
    <property type="match status" value="1"/>
</dbReference>
<evidence type="ECO:0000259" key="1">
    <source>
        <dbReference type="Pfam" id="PF01261"/>
    </source>
</evidence>
<sequence length="267" mass="29978">MRPISLEFLTASEVPSARMIELAAEHGCSHVGLLVQPMRPFPFFDLLGDTRARRETRNALAANGIKLDVTDAFNIQPETDPEIFRPAMESSAYLGADWINVLARDPDESRLMDSFGDTCRIAREYGLKVSTEISRRFAHDTLTNTVRFLKELGDPEARITLDSMHFFRHVGTMAEMRAHLDWICRVQLCDGAGDIPPEQQLHEARSARLPPGDGIFPLQDFVDVLPPGMVIGVEIPNIHMTLEDRLTRSLAQTRAMIEKADRKAGRN</sequence>
<organism evidence="2 3">
    <name type="scientific">Ruixingdingia sedimenti</name>
    <dbReference type="NCBI Taxonomy" id="3073604"/>
    <lineage>
        <taxon>Bacteria</taxon>
        <taxon>Pseudomonadati</taxon>
        <taxon>Pseudomonadota</taxon>
        <taxon>Alphaproteobacteria</taxon>
        <taxon>Rhodobacterales</taxon>
        <taxon>Paracoccaceae</taxon>
        <taxon>Ruixingdingia</taxon>
    </lineage>
</organism>
<dbReference type="Proteomes" id="UP001247754">
    <property type="component" value="Unassembled WGS sequence"/>
</dbReference>
<dbReference type="RefSeq" id="WP_310455672.1">
    <property type="nucleotide sequence ID" value="NZ_JAVKPH010000002.1"/>
</dbReference>
<dbReference type="InterPro" id="IPR013022">
    <property type="entry name" value="Xyl_isomerase-like_TIM-brl"/>
</dbReference>
<dbReference type="Gene3D" id="3.20.20.150">
    <property type="entry name" value="Divalent-metal-dependent TIM barrel enzymes"/>
    <property type="match status" value="1"/>
</dbReference>
<proteinExistence type="predicted"/>
<protein>
    <submittedName>
        <fullName evidence="2">TIM barrel protein</fullName>
    </submittedName>
</protein>
<dbReference type="InterPro" id="IPR036237">
    <property type="entry name" value="Xyl_isomerase-like_sf"/>
</dbReference>
<dbReference type="PANTHER" id="PTHR12110">
    <property type="entry name" value="HYDROXYPYRUVATE ISOMERASE"/>
    <property type="match status" value="1"/>
</dbReference>
<dbReference type="EMBL" id="JAVKPH010000002">
    <property type="protein sequence ID" value="MDR5651494.1"/>
    <property type="molecule type" value="Genomic_DNA"/>
</dbReference>
<evidence type="ECO:0000313" key="2">
    <source>
        <dbReference type="EMBL" id="MDR5651494.1"/>
    </source>
</evidence>
<evidence type="ECO:0000313" key="3">
    <source>
        <dbReference type="Proteomes" id="UP001247754"/>
    </source>
</evidence>
<dbReference type="Pfam" id="PF01261">
    <property type="entry name" value="AP_endonuc_2"/>
    <property type="match status" value="1"/>
</dbReference>
<dbReference type="InterPro" id="IPR050312">
    <property type="entry name" value="IolE/XylAMocC-like"/>
</dbReference>
<comment type="caution">
    <text evidence="2">The sequence shown here is derived from an EMBL/GenBank/DDBJ whole genome shotgun (WGS) entry which is preliminary data.</text>
</comment>
<dbReference type="SUPFAM" id="SSF51658">
    <property type="entry name" value="Xylose isomerase-like"/>
    <property type="match status" value="1"/>
</dbReference>
<keyword evidence="3" id="KW-1185">Reference proteome</keyword>
<feature type="domain" description="Xylose isomerase-like TIM barrel" evidence="1">
    <location>
        <begin position="20"/>
        <end position="243"/>
    </location>
</feature>
<reference evidence="2 3" key="1">
    <citation type="submission" date="2023-09" db="EMBL/GenBank/DDBJ databases">
        <title>Xinfangfangia sedmenti sp. nov., isolated the sedment.</title>
        <authorList>
            <person name="Xu L."/>
        </authorList>
    </citation>
    <scope>NUCLEOTIDE SEQUENCE [LARGE SCALE GENOMIC DNA]</scope>
    <source>
        <strain evidence="2 3">LG-4</strain>
    </source>
</reference>
<name>A0ABU1F3T7_9RHOB</name>
<accession>A0ABU1F3T7</accession>
<gene>
    <name evidence="2" type="ORF">RGD00_02680</name>
</gene>